<dbReference type="EMBL" id="NJHN03000098">
    <property type="protein sequence ID" value="KAH9415348.1"/>
    <property type="molecule type" value="Genomic_DNA"/>
</dbReference>
<gene>
    <name evidence="1" type="ORF">DERP_012644</name>
</gene>
<evidence type="ECO:0000313" key="2">
    <source>
        <dbReference type="Proteomes" id="UP000887458"/>
    </source>
</evidence>
<accession>A0ABQ8IYG1</accession>
<sequence>MYRKKTYRNSIEISCLTNVCPFPFGTIIQLDCIESPCSKSLKPPGCSIEFDHLRFKLNVFVEPKINQSINQLTLKTTNLSYNKRARISSGLALIIITDPNRISREEK</sequence>
<reference evidence="1 2" key="1">
    <citation type="journal article" date="2018" name="J. Allergy Clin. Immunol.">
        <title>High-quality assembly of Dermatophagoides pteronyssinus genome and transcriptome reveals a wide range of novel allergens.</title>
        <authorList>
            <person name="Liu X.Y."/>
            <person name="Yang K.Y."/>
            <person name="Wang M.Q."/>
            <person name="Kwok J.S."/>
            <person name="Zeng X."/>
            <person name="Yang Z."/>
            <person name="Xiao X.J."/>
            <person name="Lau C.P."/>
            <person name="Li Y."/>
            <person name="Huang Z.M."/>
            <person name="Ba J.G."/>
            <person name="Yim A.K."/>
            <person name="Ouyang C.Y."/>
            <person name="Ngai S.M."/>
            <person name="Chan T.F."/>
            <person name="Leung E.L."/>
            <person name="Liu L."/>
            <person name="Liu Z.G."/>
            <person name="Tsui S.K."/>
        </authorList>
    </citation>
    <scope>NUCLEOTIDE SEQUENCE [LARGE SCALE GENOMIC DNA]</scope>
    <source>
        <strain evidence="1">Derp</strain>
    </source>
</reference>
<organism evidence="1 2">
    <name type="scientific">Dermatophagoides pteronyssinus</name>
    <name type="common">European house dust mite</name>
    <dbReference type="NCBI Taxonomy" id="6956"/>
    <lineage>
        <taxon>Eukaryota</taxon>
        <taxon>Metazoa</taxon>
        <taxon>Ecdysozoa</taxon>
        <taxon>Arthropoda</taxon>
        <taxon>Chelicerata</taxon>
        <taxon>Arachnida</taxon>
        <taxon>Acari</taxon>
        <taxon>Acariformes</taxon>
        <taxon>Sarcoptiformes</taxon>
        <taxon>Astigmata</taxon>
        <taxon>Psoroptidia</taxon>
        <taxon>Analgoidea</taxon>
        <taxon>Pyroglyphidae</taxon>
        <taxon>Dermatophagoidinae</taxon>
        <taxon>Dermatophagoides</taxon>
    </lineage>
</organism>
<name>A0ABQ8IYG1_DERPT</name>
<proteinExistence type="predicted"/>
<comment type="caution">
    <text evidence="1">The sequence shown here is derived from an EMBL/GenBank/DDBJ whole genome shotgun (WGS) entry which is preliminary data.</text>
</comment>
<evidence type="ECO:0000313" key="1">
    <source>
        <dbReference type="EMBL" id="KAH9415348.1"/>
    </source>
</evidence>
<reference evidence="1 2" key="2">
    <citation type="journal article" date="2022" name="Mol. Biol. Evol.">
        <title>Comparative Genomics Reveals Insights into the Divergent Evolution of Astigmatic Mites and Household Pest Adaptations.</title>
        <authorList>
            <person name="Xiong Q."/>
            <person name="Wan A.T."/>
            <person name="Liu X."/>
            <person name="Fung C.S."/>
            <person name="Xiao X."/>
            <person name="Malainual N."/>
            <person name="Hou J."/>
            <person name="Wang L."/>
            <person name="Wang M."/>
            <person name="Yang K.Y."/>
            <person name="Cui Y."/>
            <person name="Leung E.L."/>
            <person name="Nong W."/>
            <person name="Shin S.K."/>
            <person name="Au S.W."/>
            <person name="Jeong K.Y."/>
            <person name="Chew F.T."/>
            <person name="Hui J.H."/>
            <person name="Leung T.F."/>
            <person name="Tungtrongchitr A."/>
            <person name="Zhong N."/>
            <person name="Liu Z."/>
            <person name="Tsui S.K."/>
        </authorList>
    </citation>
    <scope>NUCLEOTIDE SEQUENCE [LARGE SCALE GENOMIC DNA]</scope>
    <source>
        <strain evidence="1">Derp</strain>
    </source>
</reference>
<dbReference type="Proteomes" id="UP000887458">
    <property type="component" value="Unassembled WGS sequence"/>
</dbReference>
<protein>
    <submittedName>
        <fullName evidence="1">Uncharacterized protein</fullName>
    </submittedName>
</protein>
<keyword evidence="2" id="KW-1185">Reference proteome</keyword>